<keyword evidence="3" id="KW-1185">Reference proteome</keyword>
<dbReference type="Proteomes" id="UP000054324">
    <property type="component" value="Unassembled WGS sequence"/>
</dbReference>
<dbReference type="CTD" id="20317466"/>
<feature type="compositionally biased region" description="Basic and acidic residues" evidence="1">
    <location>
        <begin position="55"/>
        <end position="68"/>
    </location>
</feature>
<gene>
    <name evidence="2" type="ORF">T265_03279</name>
</gene>
<dbReference type="AlphaFoldDB" id="A0A074ZWF9"/>
<sequence>MTTQTGLLALALSFLRTSDKFTIDSTVLSSAGEQIRSSLEEDPPSEPVKSTKRSVGHEEITPLGKKDVNPSLENVDMTRCWKNNLERMKSQLHSGEDENSCPAMGN</sequence>
<evidence type="ECO:0000313" key="2">
    <source>
        <dbReference type="EMBL" id="KER30217.1"/>
    </source>
</evidence>
<dbReference type="RefSeq" id="XP_009165989.1">
    <property type="nucleotide sequence ID" value="XM_009167725.1"/>
</dbReference>
<proteinExistence type="predicted"/>
<reference evidence="2 3" key="1">
    <citation type="submission" date="2013-11" db="EMBL/GenBank/DDBJ databases">
        <title>Opisthorchis viverrini - life in the bile duct.</title>
        <authorList>
            <person name="Young N.D."/>
            <person name="Nagarajan N."/>
            <person name="Lin S.J."/>
            <person name="Korhonen P.K."/>
            <person name="Jex A.R."/>
            <person name="Hall R.S."/>
            <person name="Safavi-Hemami H."/>
            <person name="Kaewkong W."/>
            <person name="Bertrand D."/>
            <person name="Gao S."/>
            <person name="Seet Q."/>
            <person name="Wongkham S."/>
            <person name="Teh B.T."/>
            <person name="Wongkham C."/>
            <person name="Intapan P.M."/>
            <person name="Maleewong W."/>
            <person name="Yang X."/>
            <person name="Hu M."/>
            <person name="Wang Z."/>
            <person name="Hofmann A."/>
            <person name="Sternberg P.W."/>
            <person name="Tan P."/>
            <person name="Wang J."/>
            <person name="Gasser R.B."/>
        </authorList>
    </citation>
    <scope>NUCLEOTIDE SEQUENCE [LARGE SCALE GENOMIC DNA]</scope>
</reference>
<feature type="region of interest" description="Disordered" evidence="1">
    <location>
        <begin position="31"/>
        <end position="74"/>
    </location>
</feature>
<accession>A0A074ZWF9</accession>
<name>A0A074ZWF9_OPIVI</name>
<organism evidence="2 3">
    <name type="scientific">Opisthorchis viverrini</name>
    <name type="common">Southeast Asian liver fluke</name>
    <dbReference type="NCBI Taxonomy" id="6198"/>
    <lineage>
        <taxon>Eukaryota</taxon>
        <taxon>Metazoa</taxon>
        <taxon>Spiralia</taxon>
        <taxon>Lophotrochozoa</taxon>
        <taxon>Platyhelminthes</taxon>
        <taxon>Trematoda</taxon>
        <taxon>Digenea</taxon>
        <taxon>Opisthorchiida</taxon>
        <taxon>Opisthorchiata</taxon>
        <taxon>Opisthorchiidae</taxon>
        <taxon>Opisthorchis</taxon>
    </lineage>
</organism>
<dbReference type="EMBL" id="KL596664">
    <property type="protein sequence ID" value="KER30217.1"/>
    <property type="molecule type" value="Genomic_DNA"/>
</dbReference>
<evidence type="ECO:0000313" key="3">
    <source>
        <dbReference type="Proteomes" id="UP000054324"/>
    </source>
</evidence>
<evidence type="ECO:0000256" key="1">
    <source>
        <dbReference type="SAM" id="MobiDB-lite"/>
    </source>
</evidence>
<dbReference type="KEGG" id="ovi:T265_03279"/>
<dbReference type="GeneID" id="20317466"/>
<protein>
    <submittedName>
        <fullName evidence="2">Uncharacterized protein</fullName>
    </submittedName>
</protein>